<dbReference type="PANTHER" id="PTHR45339:SF1">
    <property type="entry name" value="HYBRID SIGNAL TRANSDUCTION HISTIDINE KINASE J"/>
    <property type="match status" value="1"/>
</dbReference>
<feature type="domain" description="HPt" evidence="19">
    <location>
        <begin position="1212"/>
        <end position="1306"/>
    </location>
</feature>
<dbReference type="SMART" id="SM00387">
    <property type="entry name" value="HATPase_c"/>
    <property type="match status" value="1"/>
</dbReference>
<dbReference type="Pfam" id="PF00512">
    <property type="entry name" value="HisKA"/>
    <property type="match status" value="1"/>
</dbReference>
<evidence type="ECO:0000256" key="6">
    <source>
        <dbReference type="ARBA" id="ARBA00022692"/>
    </source>
</evidence>
<dbReference type="Pfam" id="PF13426">
    <property type="entry name" value="PAS_9"/>
    <property type="match status" value="1"/>
</dbReference>
<protein>
    <recommendedName>
        <fullName evidence="3">histidine kinase</fullName>
        <ecNumber evidence="3">2.7.13.3</ecNumber>
    </recommendedName>
</protein>
<keyword evidence="7" id="KW-0547">Nucleotide-binding</keyword>
<dbReference type="InterPro" id="IPR035965">
    <property type="entry name" value="PAS-like_dom_sf"/>
</dbReference>
<proteinExistence type="predicted"/>
<dbReference type="SMART" id="SM00388">
    <property type="entry name" value="HisKA"/>
    <property type="match status" value="1"/>
</dbReference>
<dbReference type="InterPro" id="IPR005467">
    <property type="entry name" value="His_kinase_dom"/>
</dbReference>
<feature type="domain" description="Response regulatory" evidence="16">
    <location>
        <begin position="1053"/>
        <end position="1171"/>
    </location>
</feature>
<dbReference type="PROSITE" id="PS50112">
    <property type="entry name" value="PAS"/>
    <property type="match status" value="1"/>
</dbReference>
<dbReference type="InterPro" id="IPR011006">
    <property type="entry name" value="CheY-like_superfamily"/>
</dbReference>
<dbReference type="InterPro" id="IPR036890">
    <property type="entry name" value="HATPase_C_sf"/>
</dbReference>
<dbReference type="EC" id="2.7.13.3" evidence="3"/>
<feature type="modified residue" description="4-aspartylphosphate" evidence="13">
    <location>
        <position position="1104"/>
    </location>
</feature>
<dbReference type="InterPro" id="IPR001789">
    <property type="entry name" value="Sig_transdc_resp-reg_receiver"/>
</dbReference>
<feature type="domain" description="PAS" evidence="17">
    <location>
        <begin position="515"/>
        <end position="585"/>
    </location>
</feature>
<feature type="domain" description="Histidine kinase" evidence="15">
    <location>
        <begin position="659"/>
        <end position="874"/>
    </location>
</feature>
<sequence length="1400" mass="154937">MGASFGWKRVVVPEHGGNATLSKVLLRKLLLAYLLFALVLTGLQLGMAYRDARKATLETLGTLADISANGAASAIWDYQQHLLQAQATGIGTHPVVVHVQIRDLKGEMNAVWNRDGADKPDPDLTIHRTLRRDADPGRPLGELVIASNHAKVLADLQETMRQVAVSVVGLLILLLVTQWLLTRSLVVRPLMRFTRQVANVTEQGQTIESDGSRDIAEFVTLRQVFNQLMHQVHESHARIAEQNLGLEQRVAARTQELQLSKEQYNDLIERIPIGVYQFRVSATGDKRFEYVSARFCAMFRLEPGEILTNPSRPFSLVHPEDRVSFLEANQEASLTLKAFLWKGRFTIGDEIRWLRIESTGKALRNGDAMWNGIVSDITERMRIEQALAKSEQTLRRAQSVAKVGSWHLDLDDGELVWSEESYRIFGVPAGTPITYELFLSRIPEDDRVDVDGAWQAALQGAPYDIIHRLALDGEIKWVREQAEITFDPYGVARMALGTVQDITTQVLIEQARRNSEMRFRSIFEQANAGIAFADAHGNLLHFNDSFQQLLGYPESELTGVNFACFTHKDDAQVENGFVQEILNGERDNYRLEKRCLVNGGAIIWVDLVVSAIRDDHGAVKNFVGLLVDVTERKEASRAMEAARLAAEEATRAKSEFLANMSHEIRTPMNAVIGLSHLALRGDPPPRQRDYLHKIRNAAMSLLGVLNDILDFSKIEAGKLSLEHIPFHLGQVLDGIANVIALRAAEKGIELLFSVPPSLPMELVGDPTRLGQIVLNLVNNAVKFTERGEVMVSVMVLESLEDWLTLSIAIRDTGIGMSEEQMARLFQSFSQADMSMTRRFGGTGLGLAISNRLATLMGGTISVESRLGEGSTFTFIGRFGRAPESLIEGYQAREVWWDLSNLHALVVDDNPSAREIMTELLHHWSMRVTQAVDGIDALAQLERMVDQGEPCDLVLMDWQMPELDGVETLRRIRALPRFEESPTIFLVTAFGDEAVLSRAEREGARACLMKPVGASMLFDAIVSVFRRAENGSIVEGSTGELTVTLPGMRIRGARVLLAEDNEINQQVAEELLGDMGVLVDVVGTGRLAVEAVLARPAVYEAVLMDVQMPEMDGLEATRRIRAALGDGSPPVIAMTAHAMESQRQLCFAAGMVDHVAKPIDPAVLGAVLGRWIKMREAEEPVITRRPLVGECEVLPDLGPAFDLESALTRVNGKPLLLRRLLRSFAEQNSDGMTRLRALLDARGLHEASQLVHGLKGVAATLGAERVHVAARDMELALREEADQGTLEGLFGPLRTAMEETLRAIAGMAPEPVARPAPVVTSHTLPWEEIRVMAGELRVLLERNSMSIRKRFPRWSELLVGSGCEEALGAMESGVERLDFEAASQALNRIMVHLQGVEEQSR</sequence>
<evidence type="ECO:0000256" key="3">
    <source>
        <dbReference type="ARBA" id="ARBA00012438"/>
    </source>
</evidence>
<comment type="caution">
    <text evidence="20">The sequence shown here is derived from an EMBL/GenBank/DDBJ whole genome shotgun (WGS) entry which is preliminary data.</text>
</comment>
<accession>A0ABQ0C862</accession>
<organism evidence="20 21">
    <name type="scientific">Candidatus Magnetaquiglobus chichijimensis</name>
    <dbReference type="NCBI Taxonomy" id="3141448"/>
    <lineage>
        <taxon>Bacteria</taxon>
        <taxon>Pseudomonadati</taxon>
        <taxon>Pseudomonadota</taxon>
        <taxon>Magnetococcia</taxon>
        <taxon>Magnetococcales</taxon>
        <taxon>Candidatus Magnetaquicoccaceae</taxon>
        <taxon>Candidatus Magnetaquiglobus</taxon>
    </lineage>
</organism>
<dbReference type="InterPro" id="IPR008207">
    <property type="entry name" value="Sig_transdc_His_kin_Hpt_dom"/>
</dbReference>
<dbReference type="SMART" id="SM00448">
    <property type="entry name" value="REC"/>
    <property type="match status" value="2"/>
</dbReference>
<feature type="modified residue" description="Phosphohistidine" evidence="12">
    <location>
        <position position="1251"/>
    </location>
</feature>
<feature type="domain" description="PAC" evidence="18">
    <location>
        <begin position="459"/>
        <end position="514"/>
    </location>
</feature>
<keyword evidence="9 14" id="KW-1133">Transmembrane helix</keyword>
<reference evidence="20 21" key="1">
    <citation type="submission" date="2024-09" db="EMBL/GenBank/DDBJ databases">
        <title>Draft genome sequence of Candidatus Magnetaquicoccaceae bacterium FCR-1.</title>
        <authorList>
            <person name="Shimoshige H."/>
            <person name="Shimamura S."/>
            <person name="Taoka A."/>
            <person name="Kobayashi H."/>
            <person name="Maekawa T."/>
        </authorList>
    </citation>
    <scope>NUCLEOTIDE SEQUENCE [LARGE SCALE GENOMIC DNA]</scope>
    <source>
        <strain evidence="20 21">FCR-1</strain>
    </source>
</reference>
<keyword evidence="6 14" id="KW-0812">Transmembrane</keyword>
<keyword evidence="20" id="KW-0418">Kinase</keyword>
<keyword evidence="8" id="KW-0067">ATP-binding</keyword>
<dbReference type="SUPFAM" id="SSF52172">
    <property type="entry name" value="CheY-like"/>
    <property type="match status" value="2"/>
</dbReference>
<evidence type="ECO:0000313" key="21">
    <source>
        <dbReference type="Proteomes" id="UP001628193"/>
    </source>
</evidence>
<evidence type="ECO:0000259" key="16">
    <source>
        <dbReference type="PROSITE" id="PS50110"/>
    </source>
</evidence>
<dbReference type="SMART" id="SM00086">
    <property type="entry name" value="PAC"/>
    <property type="match status" value="3"/>
</dbReference>
<dbReference type="InterPro" id="IPR003594">
    <property type="entry name" value="HATPase_dom"/>
</dbReference>
<evidence type="ECO:0000259" key="17">
    <source>
        <dbReference type="PROSITE" id="PS50112"/>
    </source>
</evidence>
<dbReference type="SUPFAM" id="SSF55785">
    <property type="entry name" value="PYP-like sensor domain (PAS domain)"/>
    <property type="match status" value="3"/>
</dbReference>
<evidence type="ECO:0000259" key="18">
    <source>
        <dbReference type="PROSITE" id="PS50113"/>
    </source>
</evidence>
<keyword evidence="21" id="KW-1185">Reference proteome</keyword>
<dbReference type="InterPro" id="IPR000700">
    <property type="entry name" value="PAS-assoc_C"/>
</dbReference>
<dbReference type="InterPro" id="IPR001610">
    <property type="entry name" value="PAC"/>
</dbReference>
<dbReference type="SUPFAM" id="SSF55874">
    <property type="entry name" value="ATPase domain of HSP90 chaperone/DNA topoisomerase II/histidine kinase"/>
    <property type="match status" value="1"/>
</dbReference>
<evidence type="ECO:0000256" key="9">
    <source>
        <dbReference type="ARBA" id="ARBA00022989"/>
    </source>
</evidence>
<dbReference type="GO" id="GO:0004673">
    <property type="term" value="F:protein histidine kinase activity"/>
    <property type="evidence" value="ECO:0007669"/>
    <property type="project" value="UniProtKB-EC"/>
</dbReference>
<dbReference type="PROSITE" id="PS50894">
    <property type="entry name" value="HPT"/>
    <property type="match status" value="1"/>
</dbReference>
<dbReference type="PROSITE" id="PS50113">
    <property type="entry name" value="PAC"/>
    <property type="match status" value="2"/>
</dbReference>
<dbReference type="InterPro" id="IPR036641">
    <property type="entry name" value="HPT_dom_sf"/>
</dbReference>
<feature type="domain" description="Response regulatory" evidence="16">
    <location>
        <begin position="902"/>
        <end position="1024"/>
    </location>
</feature>
<evidence type="ECO:0000256" key="2">
    <source>
        <dbReference type="ARBA" id="ARBA00004651"/>
    </source>
</evidence>
<comment type="catalytic activity">
    <reaction evidence="1">
        <text>ATP + protein L-histidine = ADP + protein N-phospho-L-histidine.</text>
        <dbReference type="EC" id="2.7.13.3"/>
    </reaction>
</comment>
<dbReference type="InterPro" id="IPR004358">
    <property type="entry name" value="Sig_transdc_His_kin-like_C"/>
</dbReference>
<dbReference type="Gene3D" id="1.20.120.160">
    <property type="entry name" value="HPT domain"/>
    <property type="match status" value="1"/>
</dbReference>
<feature type="transmembrane region" description="Helical" evidence="14">
    <location>
        <begin position="163"/>
        <end position="181"/>
    </location>
</feature>
<evidence type="ECO:0000256" key="10">
    <source>
        <dbReference type="ARBA" id="ARBA00023012"/>
    </source>
</evidence>
<evidence type="ECO:0000256" key="7">
    <source>
        <dbReference type="ARBA" id="ARBA00022741"/>
    </source>
</evidence>
<dbReference type="PROSITE" id="PS50110">
    <property type="entry name" value="RESPONSE_REGULATORY"/>
    <property type="match status" value="2"/>
</dbReference>
<evidence type="ECO:0000259" key="19">
    <source>
        <dbReference type="PROSITE" id="PS50894"/>
    </source>
</evidence>
<dbReference type="Pfam" id="PF02518">
    <property type="entry name" value="HATPase_c"/>
    <property type="match status" value="1"/>
</dbReference>
<dbReference type="NCBIfam" id="TIGR00229">
    <property type="entry name" value="sensory_box"/>
    <property type="match status" value="1"/>
</dbReference>
<dbReference type="CDD" id="cd17546">
    <property type="entry name" value="REC_hyHK_CKI1_RcsC-like"/>
    <property type="match status" value="2"/>
</dbReference>
<dbReference type="SMART" id="SM00091">
    <property type="entry name" value="PAS"/>
    <property type="match status" value="3"/>
</dbReference>
<keyword evidence="11 14" id="KW-0472">Membrane</keyword>
<dbReference type="CDD" id="cd00130">
    <property type="entry name" value="PAS"/>
    <property type="match status" value="2"/>
</dbReference>
<gene>
    <name evidence="20" type="primary">rcsC_37</name>
    <name evidence="20" type="ORF">SIID45300_01391</name>
</gene>
<feature type="transmembrane region" description="Helical" evidence="14">
    <location>
        <begin position="30"/>
        <end position="49"/>
    </location>
</feature>
<evidence type="ECO:0000256" key="14">
    <source>
        <dbReference type="SAM" id="Phobius"/>
    </source>
</evidence>
<dbReference type="InterPro" id="IPR000014">
    <property type="entry name" value="PAS"/>
</dbReference>
<dbReference type="Pfam" id="PF01627">
    <property type="entry name" value="Hpt"/>
    <property type="match status" value="1"/>
</dbReference>
<dbReference type="Gene3D" id="3.40.50.2300">
    <property type="match status" value="2"/>
</dbReference>
<evidence type="ECO:0000256" key="4">
    <source>
        <dbReference type="ARBA" id="ARBA00022475"/>
    </source>
</evidence>
<dbReference type="EMBL" id="BAAFGK010000004">
    <property type="protein sequence ID" value="GAB0057070.1"/>
    <property type="molecule type" value="Genomic_DNA"/>
</dbReference>
<dbReference type="Gene3D" id="3.30.450.20">
    <property type="entry name" value="PAS domain"/>
    <property type="match status" value="3"/>
</dbReference>
<dbReference type="RefSeq" id="WP_420904779.1">
    <property type="nucleotide sequence ID" value="NZ_BAAFGK010000004.1"/>
</dbReference>
<evidence type="ECO:0000256" key="12">
    <source>
        <dbReference type="PROSITE-ProRule" id="PRU00110"/>
    </source>
</evidence>
<evidence type="ECO:0000256" key="5">
    <source>
        <dbReference type="ARBA" id="ARBA00022553"/>
    </source>
</evidence>
<dbReference type="Gene3D" id="2.10.70.100">
    <property type="match status" value="1"/>
</dbReference>
<dbReference type="CDD" id="cd16922">
    <property type="entry name" value="HATPase_EvgS-ArcB-TorS-like"/>
    <property type="match status" value="1"/>
</dbReference>
<feature type="modified residue" description="4-aspartylphosphate" evidence="13">
    <location>
        <position position="956"/>
    </location>
</feature>
<keyword evidence="5 13" id="KW-0597">Phosphoprotein</keyword>
<dbReference type="InterPro" id="IPR013655">
    <property type="entry name" value="PAS_fold_3"/>
</dbReference>
<dbReference type="InterPro" id="IPR036097">
    <property type="entry name" value="HisK_dim/P_sf"/>
</dbReference>
<name>A0ABQ0C862_9PROT</name>
<evidence type="ECO:0000313" key="20">
    <source>
        <dbReference type="EMBL" id="GAB0057070.1"/>
    </source>
</evidence>
<comment type="subcellular location">
    <subcellularLocation>
        <location evidence="2">Cell membrane</location>
        <topology evidence="2">Multi-pass membrane protein</topology>
    </subcellularLocation>
</comment>
<dbReference type="Pfam" id="PF08447">
    <property type="entry name" value="PAS_3"/>
    <property type="match status" value="1"/>
</dbReference>
<dbReference type="PROSITE" id="PS50109">
    <property type="entry name" value="HIS_KIN"/>
    <property type="match status" value="1"/>
</dbReference>
<feature type="domain" description="PAC" evidence="18">
    <location>
        <begin position="589"/>
        <end position="641"/>
    </location>
</feature>
<dbReference type="PANTHER" id="PTHR45339">
    <property type="entry name" value="HYBRID SIGNAL TRANSDUCTION HISTIDINE KINASE J"/>
    <property type="match status" value="1"/>
</dbReference>
<keyword evidence="4" id="KW-1003">Cell membrane</keyword>
<dbReference type="Proteomes" id="UP001628193">
    <property type="component" value="Unassembled WGS sequence"/>
</dbReference>
<keyword evidence="20" id="KW-0808">Transferase</keyword>
<dbReference type="SUPFAM" id="SSF47384">
    <property type="entry name" value="Homodimeric domain of signal transducing histidine kinase"/>
    <property type="match status" value="1"/>
</dbReference>
<dbReference type="CDD" id="cd00082">
    <property type="entry name" value="HisKA"/>
    <property type="match status" value="1"/>
</dbReference>
<evidence type="ECO:0000259" key="15">
    <source>
        <dbReference type="PROSITE" id="PS50109"/>
    </source>
</evidence>
<keyword evidence="10" id="KW-0902">Two-component regulatory system</keyword>
<dbReference type="Gene3D" id="3.30.565.10">
    <property type="entry name" value="Histidine kinase-like ATPase, C-terminal domain"/>
    <property type="match status" value="1"/>
</dbReference>
<dbReference type="Pfam" id="PF00072">
    <property type="entry name" value="Response_reg"/>
    <property type="match status" value="2"/>
</dbReference>
<evidence type="ECO:0000256" key="8">
    <source>
        <dbReference type="ARBA" id="ARBA00022840"/>
    </source>
</evidence>
<evidence type="ECO:0000256" key="13">
    <source>
        <dbReference type="PROSITE-ProRule" id="PRU00169"/>
    </source>
</evidence>
<evidence type="ECO:0000256" key="11">
    <source>
        <dbReference type="ARBA" id="ARBA00023136"/>
    </source>
</evidence>
<dbReference type="InterPro" id="IPR003661">
    <property type="entry name" value="HisK_dim/P_dom"/>
</dbReference>
<evidence type="ECO:0000256" key="1">
    <source>
        <dbReference type="ARBA" id="ARBA00000085"/>
    </source>
</evidence>
<dbReference type="PRINTS" id="PR00344">
    <property type="entry name" value="BCTRLSENSOR"/>
</dbReference>
<dbReference type="Gene3D" id="1.10.287.130">
    <property type="match status" value="1"/>
</dbReference>
<dbReference type="SUPFAM" id="SSF47226">
    <property type="entry name" value="Histidine-containing phosphotransfer domain, HPT domain"/>
    <property type="match status" value="1"/>
</dbReference>